<dbReference type="AlphaFoldDB" id="B6DE33"/>
<evidence type="ECO:0000313" key="2">
    <source>
        <dbReference type="EMBL" id="ACI30180.1"/>
    </source>
</evidence>
<sequence length="448" mass="51295">MNQGTGKALLLLLLLVVVDGAWSYPAESDPFTADDGPVCTLQVGNGLLQQLGTRLTLASSSSSSSALECSTAWTTLLLRFHETRKNLTDCVEREERARTDQTSATDFCELLLDDVRRQMRQERQRLTSESDQRLQAIQLELNGEKARSVQLTADVGAVQQELTRLYRELVLTNVGIGDTKQAHRYYQRYNEQQQKEQQSQEQQKANLQSLYEALIATVYRKAAHAQQRVGYLLDFVRHLGPDASDQKLTIYRLLKVELDKRTPASQPQTLVMAFDALNGTAPDASTADSPLHKLYLDTSGPIVRAWQQQIIAGEWRTVRDFAEHYPDYYQRCYRMLLTVDATVWRKLDFSKYILVVNTLPRSTFRMEAFELVFGLMRRYERQDAVPLDRLKVLAAHTEIFETFIKKKGLGQDAQDRLAKVKELFKGFKPNTDYGYYLKEFQKTKPKTG</sequence>
<accession>B6DE33</accession>
<evidence type="ECO:0000256" key="1">
    <source>
        <dbReference type="SAM" id="SignalP"/>
    </source>
</evidence>
<feature type="chain" id="PRO_5002841895" evidence="1">
    <location>
        <begin position="24"/>
        <end position="448"/>
    </location>
</feature>
<organism evidence="2">
    <name type="scientific">Anopheles darlingi</name>
    <name type="common">Mosquito</name>
    <dbReference type="NCBI Taxonomy" id="43151"/>
    <lineage>
        <taxon>Eukaryota</taxon>
        <taxon>Metazoa</taxon>
        <taxon>Ecdysozoa</taxon>
        <taxon>Arthropoda</taxon>
        <taxon>Hexapoda</taxon>
        <taxon>Insecta</taxon>
        <taxon>Pterygota</taxon>
        <taxon>Neoptera</taxon>
        <taxon>Endopterygota</taxon>
        <taxon>Diptera</taxon>
        <taxon>Nematocera</taxon>
        <taxon>Culicoidea</taxon>
        <taxon>Culicidae</taxon>
        <taxon>Anophelinae</taxon>
        <taxon>Anopheles</taxon>
    </lineage>
</organism>
<name>B6DE33_ANODA</name>
<keyword evidence="1" id="KW-0732">Signal</keyword>
<protein>
    <submittedName>
        <fullName evidence="2">Putative salivary protein SG1B</fullName>
    </submittedName>
</protein>
<reference evidence="2" key="1">
    <citation type="journal article" date="2009" name="BMC Genomics">
        <title>The salivary gland transcriptome of the neotropical malaria vector Anopheles darlingi reveals accelerated evolution of genes relevant to hematophagy.</title>
        <authorList>
            <person name="Calvo E."/>
            <person name="Pham V.M."/>
            <person name="Marinotti O."/>
            <person name="Andersen J.F."/>
            <person name="Ribeiro J.M.C."/>
        </authorList>
    </citation>
    <scope>NUCLEOTIDE SEQUENCE</scope>
    <source>
        <tissue evidence="2">Salivary glands</tissue>
    </source>
</reference>
<dbReference type="EMBL" id="EU934402">
    <property type="protein sequence ID" value="ACI30180.1"/>
    <property type="molecule type" value="mRNA"/>
</dbReference>
<proteinExistence type="evidence at transcript level"/>
<feature type="signal peptide" evidence="1">
    <location>
        <begin position="1"/>
        <end position="23"/>
    </location>
</feature>
<dbReference type="VEuPathDB" id="VectorBase:ADAR2_001212"/>